<dbReference type="EMBL" id="BPLR01014557">
    <property type="protein sequence ID" value="GIY69622.1"/>
    <property type="molecule type" value="Genomic_DNA"/>
</dbReference>
<dbReference type="AlphaFoldDB" id="A0AAV4VH05"/>
<organism evidence="1 2">
    <name type="scientific">Caerostris extrusa</name>
    <name type="common">Bark spider</name>
    <name type="synonym">Caerostris bankana</name>
    <dbReference type="NCBI Taxonomy" id="172846"/>
    <lineage>
        <taxon>Eukaryota</taxon>
        <taxon>Metazoa</taxon>
        <taxon>Ecdysozoa</taxon>
        <taxon>Arthropoda</taxon>
        <taxon>Chelicerata</taxon>
        <taxon>Arachnida</taxon>
        <taxon>Araneae</taxon>
        <taxon>Araneomorphae</taxon>
        <taxon>Entelegynae</taxon>
        <taxon>Araneoidea</taxon>
        <taxon>Araneidae</taxon>
        <taxon>Caerostris</taxon>
    </lineage>
</organism>
<gene>
    <name evidence="1" type="primary">Tango13_1</name>
    <name evidence="1" type="ORF">CEXT_718011</name>
</gene>
<comment type="caution">
    <text evidence="1">The sequence shown here is derived from an EMBL/GenBank/DDBJ whole genome shotgun (WGS) entry which is preliminary data.</text>
</comment>
<reference evidence="1 2" key="1">
    <citation type="submission" date="2021-06" db="EMBL/GenBank/DDBJ databases">
        <title>Caerostris extrusa draft genome.</title>
        <authorList>
            <person name="Kono N."/>
            <person name="Arakawa K."/>
        </authorList>
    </citation>
    <scope>NUCLEOTIDE SEQUENCE [LARGE SCALE GENOMIC DNA]</scope>
</reference>
<keyword evidence="2" id="KW-1185">Reference proteome</keyword>
<dbReference type="Proteomes" id="UP001054945">
    <property type="component" value="Unassembled WGS sequence"/>
</dbReference>
<evidence type="ECO:0000313" key="1">
    <source>
        <dbReference type="EMBL" id="GIY69622.1"/>
    </source>
</evidence>
<sequence length="112" mass="12893">MLSALGYDPRANPPNYGQPDSLVIKNTFDLKVNKKVWEARERQVVEKRESIWRSWLQKTPRTKTGISTTVAIAENSTEFNTNMSQNNNSGWYMVRKVGGINENDDDQEIRAF</sequence>
<protein>
    <submittedName>
        <fullName evidence="1">Protein-tyrosine sulfotransferase</fullName>
    </submittedName>
</protein>
<evidence type="ECO:0000313" key="2">
    <source>
        <dbReference type="Proteomes" id="UP001054945"/>
    </source>
</evidence>
<accession>A0AAV4VH05</accession>
<name>A0AAV4VH05_CAEEX</name>
<proteinExistence type="predicted"/>